<dbReference type="AlphaFoldDB" id="A0A445JLQ3"/>
<protein>
    <recommendedName>
        <fullName evidence="1">RNase H type-1 domain-containing protein</fullName>
    </recommendedName>
</protein>
<proteinExistence type="predicted"/>
<dbReference type="InterPro" id="IPR036397">
    <property type="entry name" value="RNaseH_sf"/>
</dbReference>
<dbReference type="SUPFAM" id="SSF53098">
    <property type="entry name" value="Ribonuclease H-like"/>
    <property type="match status" value="1"/>
</dbReference>
<dbReference type="PANTHER" id="PTHR47723:SF23">
    <property type="entry name" value="REVERSE TRANSCRIPTASE-LIKE PROTEIN"/>
    <property type="match status" value="1"/>
</dbReference>
<feature type="domain" description="RNase H type-1" evidence="1">
    <location>
        <begin position="110"/>
        <end position="186"/>
    </location>
</feature>
<evidence type="ECO:0000313" key="3">
    <source>
        <dbReference type="Proteomes" id="UP000289340"/>
    </source>
</evidence>
<dbReference type="InterPro" id="IPR044730">
    <property type="entry name" value="RNase_H-like_dom_plant"/>
</dbReference>
<dbReference type="Pfam" id="PF13456">
    <property type="entry name" value="RVT_3"/>
    <property type="match status" value="1"/>
</dbReference>
<dbReference type="Gene3D" id="3.30.420.10">
    <property type="entry name" value="Ribonuclease H-like superfamily/Ribonuclease H"/>
    <property type="match status" value="1"/>
</dbReference>
<evidence type="ECO:0000313" key="2">
    <source>
        <dbReference type="EMBL" id="RZB99455.1"/>
    </source>
</evidence>
<dbReference type="InterPro" id="IPR012337">
    <property type="entry name" value="RNaseH-like_sf"/>
</dbReference>
<dbReference type="InterPro" id="IPR053151">
    <property type="entry name" value="RNase_H-like"/>
</dbReference>
<keyword evidence="3" id="KW-1185">Reference proteome</keyword>
<accession>A0A445JLQ3</accession>
<dbReference type="GO" id="GO:0004523">
    <property type="term" value="F:RNA-DNA hybrid ribonuclease activity"/>
    <property type="evidence" value="ECO:0007669"/>
    <property type="project" value="InterPro"/>
</dbReference>
<dbReference type="InterPro" id="IPR002156">
    <property type="entry name" value="RNaseH_domain"/>
</dbReference>
<organism evidence="2 3">
    <name type="scientific">Glycine soja</name>
    <name type="common">Wild soybean</name>
    <dbReference type="NCBI Taxonomy" id="3848"/>
    <lineage>
        <taxon>Eukaryota</taxon>
        <taxon>Viridiplantae</taxon>
        <taxon>Streptophyta</taxon>
        <taxon>Embryophyta</taxon>
        <taxon>Tracheophyta</taxon>
        <taxon>Spermatophyta</taxon>
        <taxon>Magnoliopsida</taxon>
        <taxon>eudicotyledons</taxon>
        <taxon>Gunneridae</taxon>
        <taxon>Pentapetalae</taxon>
        <taxon>rosids</taxon>
        <taxon>fabids</taxon>
        <taxon>Fabales</taxon>
        <taxon>Fabaceae</taxon>
        <taxon>Papilionoideae</taxon>
        <taxon>50 kb inversion clade</taxon>
        <taxon>NPAAA clade</taxon>
        <taxon>indigoferoid/millettioid clade</taxon>
        <taxon>Phaseoleae</taxon>
        <taxon>Glycine</taxon>
        <taxon>Glycine subgen. Soja</taxon>
    </lineage>
</organism>
<dbReference type="CDD" id="cd06222">
    <property type="entry name" value="RNase_H_like"/>
    <property type="match status" value="1"/>
</dbReference>
<dbReference type="GO" id="GO:0003676">
    <property type="term" value="F:nucleic acid binding"/>
    <property type="evidence" value="ECO:0007669"/>
    <property type="project" value="InterPro"/>
</dbReference>
<sequence>MGEQYCNIIYNGPDFVKKQITVSNKKEDIPIDTRGNEKIFNNKSMHFDQACNMIFSVIQLSGFKSKGSMSNLVHELSILKAFSINIHPCKAKYIKEVLWRAPQLGTIKCNIDGFAHGSPGHVGSGGIFRDHWGGMPGCFSSYIGIQNSLFAKICAIILALEVAKDKGWLNLWIEYDSVLVIQAFSNPSIVLVLSHIYREGNFCADKLANGVVLCLMISSLGGTRFPFLLGTSFLEIKCLFQITSFTSHVALGYFPP</sequence>
<dbReference type="EMBL" id="QZWG01000008">
    <property type="protein sequence ID" value="RZB99455.1"/>
    <property type="molecule type" value="Genomic_DNA"/>
</dbReference>
<reference evidence="2 3" key="1">
    <citation type="submission" date="2018-09" db="EMBL/GenBank/DDBJ databases">
        <title>A high-quality reference genome of wild soybean provides a powerful tool to mine soybean genomes.</title>
        <authorList>
            <person name="Xie M."/>
            <person name="Chung C.Y.L."/>
            <person name="Li M.-W."/>
            <person name="Wong F.-L."/>
            <person name="Chan T.-F."/>
            <person name="Lam H.-M."/>
        </authorList>
    </citation>
    <scope>NUCLEOTIDE SEQUENCE [LARGE SCALE GENOMIC DNA]</scope>
    <source>
        <strain evidence="3">cv. W05</strain>
        <tissue evidence="2">Hypocotyl of etiolated seedlings</tissue>
    </source>
</reference>
<dbReference type="PANTHER" id="PTHR47723">
    <property type="entry name" value="OS05G0353850 PROTEIN"/>
    <property type="match status" value="1"/>
</dbReference>
<evidence type="ECO:0000259" key="1">
    <source>
        <dbReference type="Pfam" id="PF13456"/>
    </source>
</evidence>
<comment type="caution">
    <text evidence="2">The sequence shown here is derived from an EMBL/GenBank/DDBJ whole genome shotgun (WGS) entry which is preliminary data.</text>
</comment>
<name>A0A445JLQ3_GLYSO</name>
<gene>
    <name evidence="2" type="ORF">D0Y65_022059</name>
</gene>
<dbReference type="Proteomes" id="UP000289340">
    <property type="component" value="Chromosome 8"/>
</dbReference>